<accession>A0A1B7LE38</accession>
<dbReference type="OrthoDB" id="1807882at2"/>
<name>A0A1B7LE38_9FIRM</name>
<reference evidence="1 2" key="1">
    <citation type="submission" date="2016-04" db="EMBL/GenBank/DDBJ databases">
        <authorList>
            <person name="Evans L.H."/>
            <person name="Alamgir A."/>
            <person name="Owens N."/>
            <person name="Weber N.D."/>
            <person name="Virtaneva K."/>
            <person name="Barbian K."/>
            <person name="Babar A."/>
            <person name="Rosenke K."/>
        </authorList>
    </citation>
    <scope>NUCLEOTIDE SEQUENCE [LARGE SCALE GENOMIC DNA]</scope>
    <source>
        <strain evidence="1 2">LMa1</strain>
    </source>
</reference>
<gene>
    <name evidence="1" type="ORF">A6M21_10835</name>
</gene>
<dbReference type="EMBL" id="LYVF01000164">
    <property type="protein sequence ID" value="OAT81368.1"/>
    <property type="molecule type" value="Genomic_DNA"/>
</dbReference>
<dbReference type="RefSeq" id="WP_066668509.1">
    <property type="nucleotide sequence ID" value="NZ_LYVF01000164.1"/>
</dbReference>
<dbReference type="AlphaFoldDB" id="A0A1B7LE38"/>
<protein>
    <submittedName>
        <fullName evidence="1">Uncharacterized protein</fullName>
    </submittedName>
</protein>
<keyword evidence="2" id="KW-1185">Reference proteome</keyword>
<dbReference type="Proteomes" id="UP000078532">
    <property type="component" value="Unassembled WGS sequence"/>
</dbReference>
<organism evidence="1 2">
    <name type="scientific">Desulfotomaculum copahuensis</name>
    <dbReference type="NCBI Taxonomy" id="1838280"/>
    <lineage>
        <taxon>Bacteria</taxon>
        <taxon>Bacillati</taxon>
        <taxon>Bacillota</taxon>
        <taxon>Clostridia</taxon>
        <taxon>Eubacteriales</taxon>
        <taxon>Desulfotomaculaceae</taxon>
        <taxon>Desulfotomaculum</taxon>
    </lineage>
</organism>
<evidence type="ECO:0000313" key="1">
    <source>
        <dbReference type="EMBL" id="OAT81368.1"/>
    </source>
</evidence>
<sequence length="123" mass="12669">MPENKKRPGGAFAGSVLVLVPFFFLLSMTGGCSSAQSMPGYLLRSPVIAGDAQSNQTAGTQPGQPSRFEIIYEHGETKNLGGFTVIRDNATGQEYLAVIGLNGSSSVIAIKSPPAPGGAGTVR</sequence>
<dbReference type="PROSITE" id="PS51257">
    <property type="entry name" value="PROKAR_LIPOPROTEIN"/>
    <property type="match status" value="1"/>
</dbReference>
<evidence type="ECO:0000313" key="2">
    <source>
        <dbReference type="Proteomes" id="UP000078532"/>
    </source>
</evidence>
<proteinExistence type="predicted"/>
<comment type="caution">
    <text evidence="1">The sequence shown here is derived from an EMBL/GenBank/DDBJ whole genome shotgun (WGS) entry which is preliminary data.</text>
</comment>